<keyword evidence="2" id="KW-0812">Transmembrane</keyword>
<feature type="compositionally biased region" description="Polar residues" evidence="1">
    <location>
        <begin position="695"/>
        <end position="720"/>
    </location>
</feature>
<evidence type="ECO:0000256" key="2">
    <source>
        <dbReference type="SAM" id="Phobius"/>
    </source>
</evidence>
<organism evidence="3 4">
    <name type="scientific">Rotaria magnacalcarata</name>
    <dbReference type="NCBI Taxonomy" id="392030"/>
    <lineage>
        <taxon>Eukaryota</taxon>
        <taxon>Metazoa</taxon>
        <taxon>Spiralia</taxon>
        <taxon>Gnathifera</taxon>
        <taxon>Rotifera</taxon>
        <taxon>Eurotatoria</taxon>
        <taxon>Bdelloidea</taxon>
        <taxon>Philodinida</taxon>
        <taxon>Philodinidae</taxon>
        <taxon>Rotaria</taxon>
    </lineage>
</organism>
<dbReference type="EMBL" id="CAJOBJ010003807">
    <property type="protein sequence ID" value="CAF3978867.1"/>
    <property type="molecule type" value="Genomic_DNA"/>
</dbReference>
<reference evidence="3" key="1">
    <citation type="submission" date="2021-02" db="EMBL/GenBank/DDBJ databases">
        <authorList>
            <person name="Nowell W R."/>
        </authorList>
    </citation>
    <scope>NUCLEOTIDE SEQUENCE</scope>
</reference>
<proteinExistence type="predicted"/>
<protein>
    <submittedName>
        <fullName evidence="3">Uncharacterized protein</fullName>
    </submittedName>
</protein>
<gene>
    <name evidence="3" type="ORF">GIL414_LOCUS10568</name>
</gene>
<evidence type="ECO:0000256" key="1">
    <source>
        <dbReference type="SAM" id="MobiDB-lite"/>
    </source>
</evidence>
<evidence type="ECO:0000313" key="4">
    <source>
        <dbReference type="Proteomes" id="UP000681720"/>
    </source>
</evidence>
<feature type="transmembrane region" description="Helical" evidence="2">
    <location>
        <begin position="540"/>
        <end position="564"/>
    </location>
</feature>
<feature type="region of interest" description="Disordered" evidence="1">
    <location>
        <begin position="695"/>
        <end position="802"/>
    </location>
</feature>
<dbReference type="PANTHER" id="PTHR12766:SF7">
    <property type="entry name" value="DEATH DOMAIN-ASSOCIATED PROTEIN 6"/>
    <property type="match status" value="1"/>
</dbReference>
<evidence type="ECO:0000313" key="3">
    <source>
        <dbReference type="EMBL" id="CAF3978867.1"/>
    </source>
</evidence>
<feature type="compositionally biased region" description="Basic and acidic residues" evidence="1">
    <location>
        <begin position="740"/>
        <end position="768"/>
    </location>
</feature>
<accession>A0A8S2N7X4</accession>
<keyword evidence="2" id="KW-1133">Transmembrane helix</keyword>
<keyword evidence="2" id="KW-0472">Membrane</keyword>
<dbReference type="Proteomes" id="UP000681720">
    <property type="component" value="Unassembled WGS sequence"/>
</dbReference>
<feature type="non-terminal residue" evidence="3">
    <location>
        <position position="1"/>
    </location>
</feature>
<feature type="region of interest" description="Disordered" evidence="1">
    <location>
        <begin position="286"/>
        <end position="328"/>
    </location>
</feature>
<dbReference type="AlphaFoldDB" id="A0A8S2N7X4"/>
<name>A0A8S2N7X4_9BILA</name>
<dbReference type="PANTHER" id="PTHR12766">
    <property type="entry name" value="DEATH DOMAIN-ASSOCIATED PROTEIN 6 DAXX"/>
    <property type="match status" value="1"/>
</dbReference>
<comment type="caution">
    <text evidence="3">The sequence shown here is derived from an EMBL/GenBank/DDBJ whole genome shotgun (WGS) entry which is preliminary data.</text>
</comment>
<sequence length="1126" mass="124293">ILLLSFVSTEGSHFNGGTITWAPTDPYDNSSTVNITITQSYSWIYPNVSCTTNVPITTSAYSGSDTNLTCVSNCDTDGGYSMEPIDILTDCTSASTPLGMMLSERSVSVTLNASAYFYLAYTGSTWRALNNPPVNGLGWSILTLINLQMRDDGILNTPPAANVISPQYVIVNTTTQINILVSDANVGDDIRCRWSVYHPGYRRRRDIDEDSFMNSINLYEADPYLSIGRDIVQIREKRQGCSSCNSGTCSFGCSCGCSGCSGTTCSGSTCSIWPSCLYLTTTTTSTTSTTSKTTTTTSTTTTNTLSTTTETTTTTDTTTTTTTTDTTTTTSYLHPPIDECGGICYPSALPNDTTLSNCTVSFNGLVANTWYAVAIQVEDFINDTSTVPMSSVPVQFLIYVLPTPSCSLLSVILPLTSCLQVQTGVTTNFTLYAMNLCGSGVTITDIIVSKAISGMIAGNLTNSATNSSLVYVTYTWTPQVNQVGLQKFCAIAYNNLSVQSTQYCVTFTVTSSTPNCSVTTFAPTTTITPAKTSSNVDVSMVVGLSFLGLLLSIAFSACFIYYFCRNARTRRRRQNQSAQQEKSSLLDPFNIFRKNASKKPVKRNAVENRDDNMNINYVTQSSMSTEVSYLKSLMPSIANNNTNMLNNIDRSFPVMPNQTRKDIDFSSDKTGRLLRSISLLSETHSIELSPIQQQLSKYDNDSNPHSANASRINTPSTNPVQPDVNAAATTDPKTKVIKVKVNEFKESRRSEPINTKPDKHNASKEKPQGKSSPNPIKSKQIHTKISKLPRYEKPEETTSTSSGAPVLDILRAKIKYSVMPDAMVMRTIFEVIDSPLKFNFNYKNTLLPRDTICLELLLLASSLVCNQTYVFDTEGSQSADELLQAWQDNCVAAAQIVHIDLTYDLLQEFIVENNLQDPNGTVLFNTYCKMVDFFYAKYPPHSKNSITISSSQVEAAMYSTQIILLKFFNLFDLFINRATPIKEIPWFLSSSNSYSNPAIVELPATQTSTLSETQIDVPALDKCQMILLYPTYPKLKHQYATVEPLILKLINIQLLMKIENDLRSGRNLCNLYIKTLPESITLHTVSSFVMNNQDQIKMPWGSYKAKCEKLYYHLQQLLCLQKFGKS</sequence>